<protein>
    <submittedName>
        <fullName evidence="4">DNA-binding beta-propeller fold protein YncE</fullName>
    </submittedName>
</protein>
<comment type="similarity">
    <text evidence="1">Belongs to the cycloisomerase 2 family.</text>
</comment>
<dbReference type="InterPro" id="IPR019405">
    <property type="entry name" value="Lactonase_7-beta_prop"/>
</dbReference>
<dbReference type="GO" id="GO:0003677">
    <property type="term" value="F:DNA binding"/>
    <property type="evidence" value="ECO:0007669"/>
    <property type="project" value="UniProtKB-KW"/>
</dbReference>
<dbReference type="Pfam" id="PF10282">
    <property type="entry name" value="Lactonase"/>
    <property type="match status" value="2"/>
</dbReference>
<dbReference type="PANTHER" id="PTHR30344:SF1">
    <property type="entry name" value="6-PHOSPHOGLUCONOLACTONASE"/>
    <property type="match status" value="1"/>
</dbReference>
<keyword evidence="4" id="KW-0238">DNA-binding</keyword>
<reference evidence="4 5" key="1">
    <citation type="submission" date="2020-08" db="EMBL/GenBank/DDBJ databases">
        <title>Genomic Encyclopedia of Type Strains, Phase IV (KMG-V): Genome sequencing to study the core and pangenomes of soil and plant-associated prokaryotes.</title>
        <authorList>
            <person name="Whitman W."/>
        </authorList>
    </citation>
    <scope>NUCLEOTIDE SEQUENCE [LARGE SCALE GENOMIC DNA]</scope>
    <source>
        <strain evidence="4 5">M8UP14</strain>
    </source>
</reference>
<dbReference type="SUPFAM" id="SSF75011">
    <property type="entry name" value="3-carboxy-cis,cis-mucoante lactonizing enzyme"/>
    <property type="match status" value="1"/>
</dbReference>
<evidence type="ECO:0000256" key="3">
    <source>
        <dbReference type="SAM" id="MobiDB-lite"/>
    </source>
</evidence>
<name>A0A7W8E224_9BACT</name>
<dbReference type="AlphaFoldDB" id="A0A7W8E224"/>
<keyword evidence="2" id="KW-0119">Carbohydrate metabolism</keyword>
<evidence type="ECO:0000313" key="5">
    <source>
        <dbReference type="Proteomes" id="UP000540989"/>
    </source>
</evidence>
<proteinExistence type="inferred from homology"/>
<dbReference type="Proteomes" id="UP000540989">
    <property type="component" value="Unassembled WGS sequence"/>
</dbReference>
<keyword evidence="2" id="KW-0313">Glucose metabolism</keyword>
<dbReference type="GO" id="GO:0006006">
    <property type="term" value="P:glucose metabolic process"/>
    <property type="evidence" value="ECO:0007669"/>
    <property type="project" value="UniProtKB-KW"/>
</dbReference>
<organism evidence="4 5">
    <name type="scientific">Granulicella aggregans</name>
    <dbReference type="NCBI Taxonomy" id="474949"/>
    <lineage>
        <taxon>Bacteria</taxon>
        <taxon>Pseudomonadati</taxon>
        <taxon>Acidobacteriota</taxon>
        <taxon>Terriglobia</taxon>
        <taxon>Terriglobales</taxon>
        <taxon>Acidobacteriaceae</taxon>
        <taxon>Granulicella</taxon>
    </lineage>
</organism>
<evidence type="ECO:0000256" key="1">
    <source>
        <dbReference type="ARBA" id="ARBA00005564"/>
    </source>
</evidence>
<dbReference type="RefSeq" id="WP_184214390.1">
    <property type="nucleotide sequence ID" value="NZ_JACHIP010000002.1"/>
</dbReference>
<dbReference type="GO" id="GO:0017057">
    <property type="term" value="F:6-phosphogluconolactonase activity"/>
    <property type="evidence" value="ECO:0007669"/>
    <property type="project" value="TreeGrafter"/>
</dbReference>
<feature type="region of interest" description="Disordered" evidence="3">
    <location>
        <begin position="1"/>
        <end position="20"/>
    </location>
</feature>
<accession>A0A7W8E224</accession>
<dbReference type="InterPro" id="IPR050282">
    <property type="entry name" value="Cycloisomerase_2"/>
</dbReference>
<comment type="caution">
    <text evidence="4">The sequence shown here is derived from an EMBL/GenBank/DDBJ whole genome shotgun (WGS) entry which is preliminary data.</text>
</comment>
<dbReference type="EMBL" id="JACHIP010000002">
    <property type="protein sequence ID" value="MBB5056448.1"/>
    <property type="molecule type" value="Genomic_DNA"/>
</dbReference>
<gene>
    <name evidence="4" type="ORF">HDF16_001133</name>
</gene>
<keyword evidence="5" id="KW-1185">Reference proteome</keyword>
<dbReference type="Gene3D" id="2.130.10.10">
    <property type="entry name" value="YVTN repeat-like/Quinoprotein amine dehydrogenase"/>
    <property type="match status" value="2"/>
</dbReference>
<evidence type="ECO:0000256" key="2">
    <source>
        <dbReference type="ARBA" id="ARBA00022526"/>
    </source>
</evidence>
<evidence type="ECO:0000313" key="4">
    <source>
        <dbReference type="EMBL" id="MBB5056448.1"/>
    </source>
</evidence>
<feature type="compositionally biased region" description="Polar residues" evidence="3">
    <location>
        <begin position="1"/>
        <end position="17"/>
    </location>
</feature>
<dbReference type="InterPro" id="IPR015943">
    <property type="entry name" value="WD40/YVTN_repeat-like_dom_sf"/>
</dbReference>
<sequence>MKSVSNISRGQDSQSPSKKGWLPKAACAATLALSLGLTACSHDYSLAWVYAPSASLTSGLINAYRVDFQNGQLTLLPDSPIPSGGRKPSGLVALPNHKAIFVINHDDSNVVQFEIGTDGKLYPTNTYDIASQSAVGSFPTALAVSADGKFLYVTYTYQQGYTTASPGPGGIIVFTIKSDDSLVPIPVPSATTADVPPTPQYFPIGRAPVGIVTSPTPGFVYVIAQDSAAVGSGATQTSNLFAFTADASTGALTLQAGQTINAGNVPSLGLPSGTTPSGIIEDQTGTHLYIADGTANTVISYSIANGLPAQISGGTATTGAGPRGLAFDPTGKFLFVANYDGTIGEYTFGSNGAPVLSTSAASTNAGSGTTCVTVEPTRGIYLYASGSLSNNVFGEEIEPSTGALKPIFHSPYEASTLPVCAITVPNPTAGQ</sequence>
<dbReference type="PANTHER" id="PTHR30344">
    <property type="entry name" value="6-PHOSPHOGLUCONOLACTONASE-RELATED"/>
    <property type="match status" value="1"/>
</dbReference>